<keyword evidence="6" id="KW-0175">Coiled coil</keyword>
<feature type="domain" description="Disease resistance N-terminal" evidence="8">
    <location>
        <begin position="8"/>
        <end position="92"/>
    </location>
</feature>
<organism evidence="11">
    <name type="scientific">Aegilops tauschii</name>
    <name type="common">Tausch's goatgrass</name>
    <name type="synonym">Aegilops squarrosa</name>
    <dbReference type="NCBI Taxonomy" id="37682"/>
    <lineage>
        <taxon>Eukaryota</taxon>
        <taxon>Viridiplantae</taxon>
        <taxon>Streptophyta</taxon>
        <taxon>Embryophyta</taxon>
        <taxon>Tracheophyta</taxon>
        <taxon>Spermatophyta</taxon>
        <taxon>Magnoliopsida</taxon>
        <taxon>Liliopsida</taxon>
        <taxon>Poales</taxon>
        <taxon>Poaceae</taxon>
        <taxon>BOP clade</taxon>
        <taxon>Pooideae</taxon>
        <taxon>Triticodae</taxon>
        <taxon>Triticeae</taxon>
        <taxon>Triticinae</taxon>
        <taxon>Aegilops</taxon>
    </lineage>
</organism>
<evidence type="ECO:0000259" key="9">
    <source>
        <dbReference type="Pfam" id="PF23559"/>
    </source>
</evidence>
<evidence type="ECO:0000256" key="6">
    <source>
        <dbReference type="ARBA" id="ARBA00023054"/>
    </source>
</evidence>
<dbReference type="GO" id="GO:0043531">
    <property type="term" value="F:ADP binding"/>
    <property type="evidence" value="ECO:0007669"/>
    <property type="project" value="InterPro"/>
</dbReference>
<dbReference type="Pfam" id="PF18052">
    <property type="entry name" value="Rx_N"/>
    <property type="match status" value="1"/>
</dbReference>
<dbReference type="GO" id="GO:0042742">
    <property type="term" value="P:defense response to bacterium"/>
    <property type="evidence" value="ECO:0007669"/>
    <property type="project" value="UniProtKB-ARBA"/>
</dbReference>
<dbReference type="FunFam" id="1.10.10.10:FF:000322">
    <property type="entry name" value="Probable disease resistance protein At1g63360"/>
    <property type="match status" value="1"/>
</dbReference>
<accession>M8B3P9</accession>
<keyword evidence="4" id="KW-0547">Nucleotide-binding</keyword>
<dbReference type="Gene3D" id="1.10.10.10">
    <property type="entry name" value="Winged helix-like DNA-binding domain superfamily/Winged helix DNA-binding domain"/>
    <property type="match status" value="1"/>
</dbReference>
<proteinExistence type="inferred from homology"/>
<dbReference type="PANTHER" id="PTHR23155">
    <property type="entry name" value="DISEASE RESISTANCE PROTEIN RP"/>
    <property type="match status" value="1"/>
</dbReference>
<evidence type="ECO:0000256" key="3">
    <source>
        <dbReference type="ARBA" id="ARBA00022737"/>
    </source>
</evidence>
<dbReference type="InterPro" id="IPR027417">
    <property type="entry name" value="P-loop_NTPase"/>
</dbReference>
<evidence type="ECO:0000259" key="8">
    <source>
        <dbReference type="Pfam" id="PF18052"/>
    </source>
</evidence>
<name>M8B3P9_AEGTA</name>
<dbReference type="Gene3D" id="1.20.5.4130">
    <property type="match status" value="1"/>
</dbReference>
<dbReference type="EnsemblPlants" id="EMT11352">
    <property type="protein sequence ID" value="EMT11352"/>
    <property type="gene ID" value="F775_05609"/>
</dbReference>
<dbReference type="SUPFAM" id="SSF52540">
    <property type="entry name" value="P-loop containing nucleoside triphosphate hydrolases"/>
    <property type="match status" value="1"/>
</dbReference>
<evidence type="ECO:0000259" key="10">
    <source>
        <dbReference type="Pfam" id="PF23598"/>
    </source>
</evidence>
<keyword evidence="3" id="KW-0677">Repeat</keyword>
<keyword evidence="2" id="KW-0433">Leucine-rich repeat</keyword>
<dbReference type="ExpressionAtlas" id="M8B3P9">
    <property type="expression patterns" value="baseline"/>
</dbReference>
<dbReference type="InterPro" id="IPR044974">
    <property type="entry name" value="Disease_R_plants"/>
</dbReference>
<feature type="domain" description="Disease resistance R13L4/SHOC-2-like LRR" evidence="10">
    <location>
        <begin position="581"/>
        <end position="749"/>
    </location>
</feature>
<dbReference type="Pfam" id="PF00931">
    <property type="entry name" value="NB-ARC"/>
    <property type="match status" value="1"/>
</dbReference>
<dbReference type="Pfam" id="PF23598">
    <property type="entry name" value="LRR_14"/>
    <property type="match status" value="2"/>
</dbReference>
<feature type="domain" description="Disease resistance R13L4/SHOC-2-like LRR" evidence="10">
    <location>
        <begin position="437"/>
        <end position="578"/>
    </location>
</feature>
<feature type="domain" description="Disease resistance protein winged helix" evidence="9">
    <location>
        <begin position="321"/>
        <end position="391"/>
    </location>
</feature>
<protein>
    <submittedName>
        <fullName evidence="11">Disease resistance protein RPM1</fullName>
    </submittedName>
</protein>
<dbReference type="InterPro" id="IPR002182">
    <property type="entry name" value="NB-ARC"/>
</dbReference>
<dbReference type="AlphaFoldDB" id="M8B3P9"/>
<comment type="similarity">
    <text evidence="1">Belongs to the disease resistance NB-LRR family.</text>
</comment>
<dbReference type="InterPro" id="IPR041118">
    <property type="entry name" value="Rx_N"/>
</dbReference>
<evidence type="ECO:0000256" key="1">
    <source>
        <dbReference type="ARBA" id="ARBA00008894"/>
    </source>
</evidence>
<dbReference type="InterPro" id="IPR032675">
    <property type="entry name" value="LRR_dom_sf"/>
</dbReference>
<dbReference type="GO" id="GO:0009626">
    <property type="term" value="P:plant-type hypersensitive response"/>
    <property type="evidence" value="ECO:0007669"/>
    <property type="project" value="UniProtKB-ARBA"/>
</dbReference>
<dbReference type="InterPro" id="IPR038005">
    <property type="entry name" value="RX-like_CC"/>
</dbReference>
<feature type="domain" description="NB-ARC" evidence="7">
    <location>
        <begin position="165"/>
        <end position="227"/>
    </location>
</feature>
<dbReference type="Pfam" id="PF23559">
    <property type="entry name" value="WHD_DRP"/>
    <property type="match status" value="1"/>
</dbReference>
<dbReference type="CDD" id="cd14798">
    <property type="entry name" value="RX-CC_like"/>
    <property type="match status" value="1"/>
</dbReference>
<evidence type="ECO:0000313" key="11">
    <source>
        <dbReference type="EnsemblPlants" id="EMT11352"/>
    </source>
</evidence>
<sequence length="800" mass="91097">MVSVSTGVMNSLLGKLTTLMGKEFARLKNLRKQVTSISDELAYMKDALDGLSDLEELDSQTKRWRDSVRDMTYDIEDIIDDFMQSIGENDKTTGLVSNTVRRLKTLRARHRIAGQIEEVKKLVLETSERHRRYTLRIPPSSDVGIDLRSTALYTEAADLVGIEGPANELVSMLMDEEKKLKAVSIVGFGGLGKTTLANEVYRMVKGEFDTHALVTVSQKPNIPRLLMIYYPNLAQRHLLTLASHFLSTCSENISKLRVISISSMLASKGCDQKEWWEYVQNSLGPRSNYMLEVEGMMQILNLSYIDLPPYLKTCFLYLGMHPEDYQMERSNLERQWMAEGFIGTENGQDAEKVARNYFNELVNRSFIQPIEFDKQGSVTKCKEHDMLLDLILMKAAQENFLTIVDGSHAFTELKCNVPRRLSIRLDGASNGREILSQVRSVMFFGSSQNTPPLSEFKFLRVVHIDLDYATVDLTGLCRLYQLRYLCISDSCSYQLPTKIGALQHLQTLELFSCDRVPSDIIHLPRLMFLKAWTRLPDGIGNMRSLPHLFGFDFALYKLDNIRGLGELTNLKFLFLTCGVRKDDWERPHYRLERLIMQWRCWFSRVPSWMGELHNLCQLKFKVAELLTDGVGILAELPALTHLDVETGKATNKVISIERGAFPALKSFKLLLSSASYLTFQAGAMPRLQRLKLKFNVHGSEQIGAAPAGLEQLLALEELTAKICCHRASESDKRSAESDLRSAIDMFPSHLLVKVSYEEEMWWTTIPEIWNNTDGSLQAYGSLASMRRQIDTDRCFSRLED</sequence>
<dbReference type="PRINTS" id="PR00364">
    <property type="entry name" value="DISEASERSIST"/>
</dbReference>
<evidence type="ECO:0000259" key="7">
    <source>
        <dbReference type="Pfam" id="PF00931"/>
    </source>
</evidence>
<evidence type="ECO:0000256" key="2">
    <source>
        <dbReference type="ARBA" id="ARBA00022614"/>
    </source>
</evidence>
<dbReference type="InterPro" id="IPR055414">
    <property type="entry name" value="LRR_R13L4/SHOC2-like"/>
</dbReference>
<dbReference type="InterPro" id="IPR036388">
    <property type="entry name" value="WH-like_DNA-bd_sf"/>
</dbReference>
<evidence type="ECO:0000256" key="4">
    <source>
        <dbReference type="ARBA" id="ARBA00022741"/>
    </source>
</evidence>
<dbReference type="Gene3D" id="3.40.50.300">
    <property type="entry name" value="P-loop containing nucleotide triphosphate hydrolases"/>
    <property type="match status" value="1"/>
</dbReference>
<dbReference type="InterPro" id="IPR058922">
    <property type="entry name" value="WHD_DRP"/>
</dbReference>
<keyword evidence="5" id="KW-0611">Plant defense</keyword>
<dbReference type="SUPFAM" id="SSF52058">
    <property type="entry name" value="L domain-like"/>
    <property type="match status" value="1"/>
</dbReference>
<dbReference type="Gene3D" id="3.80.10.10">
    <property type="entry name" value="Ribonuclease Inhibitor"/>
    <property type="match status" value="1"/>
</dbReference>
<evidence type="ECO:0000256" key="5">
    <source>
        <dbReference type="ARBA" id="ARBA00022821"/>
    </source>
</evidence>
<dbReference type="PANTHER" id="PTHR23155:SF906">
    <property type="entry name" value="OS08G0205100 PROTEIN"/>
    <property type="match status" value="1"/>
</dbReference>
<reference evidence="11" key="1">
    <citation type="submission" date="2015-06" db="UniProtKB">
        <authorList>
            <consortium name="EnsemblPlants"/>
        </authorList>
    </citation>
    <scope>IDENTIFICATION</scope>
</reference>
<dbReference type="GO" id="GO:0002758">
    <property type="term" value="P:innate immune response-activating signaling pathway"/>
    <property type="evidence" value="ECO:0007669"/>
    <property type="project" value="UniProtKB-ARBA"/>
</dbReference>